<dbReference type="Gene3D" id="3.40.50.1000">
    <property type="entry name" value="HAD superfamily/HAD-like"/>
    <property type="match status" value="1"/>
</dbReference>
<dbReference type="InterPro" id="IPR023214">
    <property type="entry name" value="HAD_sf"/>
</dbReference>
<reference evidence="2" key="1">
    <citation type="journal article" date="2016" name="Sci. Rep.">
        <title>Genome analysis of the kiwifruit canker pathogen Pseudomonas syringae pv. actinidiae biovar 5.</title>
        <authorList>
            <person name="Fujikawa T."/>
            <person name="Sawada H."/>
        </authorList>
    </citation>
    <scope>NUCLEOTIDE SEQUENCE [LARGE SCALE GENOMIC DNA]</scope>
    <source>
        <strain evidence="2">MAFF 212061</strain>
    </source>
</reference>
<dbReference type="EMBL" id="NKQU01000636">
    <property type="protein sequence ID" value="OZI83385.1"/>
    <property type="molecule type" value="Genomic_DNA"/>
</dbReference>
<accession>A0A261WB35</accession>
<gene>
    <name evidence="1" type="ORF">CFN58_31620</name>
</gene>
<keyword evidence="1" id="KW-0378">Hydrolase</keyword>
<dbReference type="AlphaFoldDB" id="A0A261WB35"/>
<comment type="caution">
    <text evidence="1">The sequence shown here is derived from an EMBL/GenBank/DDBJ whole genome shotgun (WGS) entry which is preliminary data.</text>
</comment>
<name>A0A261WB35_9PSED</name>
<proteinExistence type="predicted"/>
<organism evidence="1 2">
    <name type="scientific">Pseudomonas avellanae</name>
    <dbReference type="NCBI Taxonomy" id="46257"/>
    <lineage>
        <taxon>Bacteria</taxon>
        <taxon>Pseudomonadati</taxon>
        <taxon>Pseudomonadota</taxon>
        <taxon>Gammaproteobacteria</taxon>
        <taxon>Pseudomonadales</taxon>
        <taxon>Pseudomonadaceae</taxon>
        <taxon>Pseudomonas</taxon>
    </lineage>
</organism>
<dbReference type="GO" id="GO:0016787">
    <property type="term" value="F:hydrolase activity"/>
    <property type="evidence" value="ECO:0007669"/>
    <property type="project" value="UniProtKB-KW"/>
</dbReference>
<evidence type="ECO:0000313" key="1">
    <source>
        <dbReference type="EMBL" id="OZI83385.1"/>
    </source>
</evidence>
<feature type="non-terminal residue" evidence="1">
    <location>
        <position position="1"/>
    </location>
</feature>
<sequence length="36" mass="3937">RAAGSKTVLVNLKDNPWPELTDWHAVDCTALRGMLG</sequence>
<dbReference type="Proteomes" id="UP000217163">
    <property type="component" value="Unassembled WGS sequence"/>
</dbReference>
<protein>
    <submittedName>
        <fullName evidence="1">HAD family hydrolase</fullName>
    </submittedName>
</protein>
<evidence type="ECO:0000313" key="2">
    <source>
        <dbReference type="Proteomes" id="UP000217163"/>
    </source>
</evidence>